<dbReference type="Pfam" id="PF02653">
    <property type="entry name" value="BPD_transp_2"/>
    <property type="match status" value="2"/>
</dbReference>
<evidence type="ECO:0000256" key="9">
    <source>
        <dbReference type="SAM" id="Phobius"/>
    </source>
</evidence>
<dbReference type="EMBL" id="JBEPSH010000009">
    <property type="protein sequence ID" value="MET4579265.1"/>
    <property type="molecule type" value="Genomic_DNA"/>
</dbReference>
<feature type="transmembrane region" description="Helical" evidence="9">
    <location>
        <begin position="44"/>
        <end position="64"/>
    </location>
</feature>
<feature type="transmembrane region" description="Helical" evidence="9">
    <location>
        <begin position="562"/>
        <end position="584"/>
    </location>
</feature>
<keyword evidence="2" id="KW-0813">Transport</keyword>
<evidence type="ECO:0000256" key="6">
    <source>
        <dbReference type="ARBA" id="ARBA00022989"/>
    </source>
</evidence>
<evidence type="ECO:0000256" key="2">
    <source>
        <dbReference type="ARBA" id="ARBA00022448"/>
    </source>
</evidence>
<comment type="caution">
    <text evidence="10">The sequence shown here is derived from an EMBL/GenBank/DDBJ whole genome shotgun (WGS) entry which is preliminary data.</text>
</comment>
<evidence type="ECO:0000256" key="8">
    <source>
        <dbReference type="ARBA" id="ARBA00037998"/>
    </source>
</evidence>
<feature type="transmembrane region" description="Helical" evidence="9">
    <location>
        <begin position="428"/>
        <end position="448"/>
    </location>
</feature>
<keyword evidence="3" id="KW-1003">Cell membrane</keyword>
<keyword evidence="7 9" id="KW-0472">Membrane</keyword>
<name>A0ABV2QDZ9_9BURK</name>
<dbReference type="InterPro" id="IPR001851">
    <property type="entry name" value="ABC_transp_permease"/>
</dbReference>
<keyword evidence="6 9" id="KW-1133">Transmembrane helix</keyword>
<dbReference type="CDD" id="cd06582">
    <property type="entry name" value="TM_PBP1_LivH_like"/>
    <property type="match status" value="1"/>
</dbReference>
<dbReference type="Proteomes" id="UP001549320">
    <property type="component" value="Unassembled WGS sequence"/>
</dbReference>
<feature type="transmembrane region" description="Helical" evidence="9">
    <location>
        <begin position="141"/>
        <end position="165"/>
    </location>
</feature>
<feature type="transmembrane region" description="Helical" evidence="9">
    <location>
        <begin position="346"/>
        <end position="367"/>
    </location>
</feature>
<comment type="similarity">
    <text evidence="8">Belongs to the binding-protein-dependent transport system permease family. LivHM subfamily.</text>
</comment>
<dbReference type="InterPro" id="IPR043428">
    <property type="entry name" value="LivM-like"/>
</dbReference>
<feature type="transmembrane region" description="Helical" evidence="9">
    <location>
        <begin position="101"/>
        <end position="121"/>
    </location>
</feature>
<evidence type="ECO:0000256" key="7">
    <source>
        <dbReference type="ARBA" id="ARBA00023136"/>
    </source>
</evidence>
<feature type="transmembrane region" description="Helical" evidence="9">
    <location>
        <begin position="259"/>
        <end position="278"/>
    </location>
</feature>
<keyword evidence="11" id="KW-1185">Reference proteome</keyword>
<keyword evidence="5" id="KW-0029">Amino-acid transport</keyword>
<evidence type="ECO:0000256" key="1">
    <source>
        <dbReference type="ARBA" id="ARBA00004651"/>
    </source>
</evidence>
<sequence>MTLQSLIPQLINGLADASVVFLIASGLSLIFGVTRIVNFAHGSFFMVGIYLAYSLVTAIGGGALGFWTSTLLAALLVGLLGAVVEMTVLRRIYSAPELFQLLATFALVLIIKDATLWLWGADELFAPRAAGLEGSVSIMGTLFPSYDIVMIVLGPLLLGALWLLFKRTRWGVLVRAATQDREMVGALGVNQGRLFTAVFALGCLLAGLGGALQGPRMPANLALDMDSIGTAFAVVVVGGMGSIPGAFIAALIICELKALCIALGTITVFGIALPVFKFTLVVEFVVMAVVLVFRPFGLLGRPTSTNSAAVAQEPVLRSASNRTRQMAIIAAVVLLALPILERSFPYMMVLGVDVLVAVLFAASLHFIMGPGGMHSFGHAAYFGLSAYVSAVLVKSTGLDMMTALPLGVLGATVGAAVFGWFSVRLSGVYLAMLTLAFGQLVWAIIYQWDAVTGGSNGLIGLRPPEWLRSTTAYYYFSLLLVLAGLWYMRRALFSPFGFAMRAVRDSELRAGAIGIDCKRVQWAAFVLAGAFGGLAGSLFAFAKGSISPEAIHVAKSIDGLVMVLLGGVQTIAGPIVGATVFVWLQDTVARSTDYWRALLGLIILTLVIVFPAGIVGSLQSMVASLKSSRSSRQTNVTNPVPAMEAKA</sequence>
<dbReference type="PANTHER" id="PTHR11795:SF442">
    <property type="entry name" value="ABC TRANSPORTER ATP-BINDING PROTEIN"/>
    <property type="match status" value="1"/>
</dbReference>
<dbReference type="InterPro" id="IPR052157">
    <property type="entry name" value="BCAA_transport_permease"/>
</dbReference>
<dbReference type="RefSeq" id="WP_354447213.1">
    <property type="nucleotide sequence ID" value="NZ_JBEPSH010000009.1"/>
</dbReference>
<feature type="transmembrane region" description="Helical" evidence="9">
    <location>
        <begin position="323"/>
        <end position="340"/>
    </location>
</feature>
<proteinExistence type="inferred from homology"/>
<evidence type="ECO:0000313" key="11">
    <source>
        <dbReference type="Proteomes" id="UP001549320"/>
    </source>
</evidence>
<reference evidence="10 11" key="1">
    <citation type="submission" date="2024-06" db="EMBL/GenBank/DDBJ databases">
        <title>Sorghum-associated microbial communities from plants grown in Nebraska, USA.</title>
        <authorList>
            <person name="Schachtman D."/>
        </authorList>
    </citation>
    <scope>NUCLEOTIDE SEQUENCE [LARGE SCALE GENOMIC DNA]</scope>
    <source>
        <strain evidence="10 11">2709</strain>
    </source>
</reference>
<feature type="transmembrane region" description="Helical" evidence="9">
    <location>
        <begin position="194"/>
        <end position="212"/>
    </location>
</feature>
<feature type="transmembrane region" description="Helical" evidence="9">
    <location>
        <begin position="403"/>
        <end position="421"/>
    </location>
</feature>
<feature type="transmembrane region" description="Helical" evidence="9">
    <location>
        <begin position="596"/>
        <end position="618"/>
    </location>
</feature>
<dbReference type="PANTHER" id="PTHR11795">
    <property type="entry name" value="BRANCHED-CHAIN AMINO ACID TRANSPORT SYSTEM PERMEASE PROTEIN LIVH"/>
    <property type="match status" value="1"/>
</dbReference>
<keyword evidence="4 9" id="KW-0812">Transmembrane</keyword>
<feature type="transmembrane region" description="Helical" evidence="9">
    <location>
        <begin position="232"/>
        <end position="252"/>
    </location>
</feature>
<feature type="transmembrane region" description="Helical" evidence="9">
    <location>
        <begin position="472"/>
        <end position="488"/>
    </location>
</feature>
<accession>A0ABV2QDZ9</accession>
<gene>
    <name evidence="10" type="ORF">ABIE13_004393</name>
</gene>
<comment type="subcellular location">
    <subcellularLocation>
        <location evidence="1">Cell membrane</location>
        <topology evidence="1">Multi-pass membrane protein</topology>
    </subcellularLocation>
</comment>
<evidence type="ECO:0000256" key="5">
    <source>
        <dbReference type="ARBA" id="ARBA00022970"/>
    </source>
</evidence>
<evidence type="ECO:0000256" key="4">
    <source>
        <dbReference type="ARBA" id="ARBA00022692"/>
    </source>
</evidence>
<dbReference type="CDD" id="cd06581">
    <property type="entry name" value="TM_PBP1_LivM_like"/>
    <property type="match status" value="1"/>
</dbReference>
<evidence type="ECO:0000313" key="10">
    <source>
        <dbReference type="EMBL" id="MET4579265.1"/>
    </source>
</evidence>
<organism evidence="10 11">
    <name type="scientific">Ottowia thiooxydans</name>
    <dbReference type="NCBI Taxonomy" id="219182"/>
    <lineage>
        <taxon>Bacteria</taxon>
        <taxon>Pseudomonadati</taxon>
        <taxon>Pseudomonadota</taxon>
        <taxon>Betaproteobacteria</taxon>
        <taxon>Burkholderiales</taxon>
        <taxon>Comamonadaceae</taxon>
        <taxon>Ottowia</taxon>
    </lineage>
</organism>
<protein>
    <submittedName>
        <fullName evidence="10">Branched-chain amino acid transport system permease protein</fullName>
    </submittedName>
</protein>
<feature type="transmembrane region" description="Helical" evidence="9">
    <location>
        <begin position="522"/>
        <end position="542"/>
    </location>
</feature>
<feature type="transmembrane region" description="Helical" evidence="9">
    <location>
        <begin position="6"/>
        <end position="32"/>
    </location>
</feature>
<feature type="transmembrane region" description="Helical" evidence="9">
    <location>
        <begin position="70"/>
        <end position="89"/>
    </location>
</feature>
<evidence type="ECO:0000256" key="3">
    <source>
        <dbReference type="ARBA" id="ARBA00022475"/>
    </source>
</evidence>